<reference evidence="1 2" key="1">
    <citation type="journal article" date="2019" name="Int. J. Syst. Evol. Microbiol.">
        <title>The Global Catalogue of Microorganisms (GCM) 10K type strain sequencing project: providing services to taxonomists for standard genome sequencing and annotation.</title>
        <authorList>
            <consortium name="The Broad Institute Genomics Platform"/>
            <consortium name="The Broad Institute Genome Sequencing Center for Infectious Disease"/>
            <person name="Wu L."/>
            <person name="Ma J."/>
        </authorList>
    </citation>
    <scope>NUCLEOTIDE SEQUENCE [LARGE SCALE GENOMIC DNA]</scope>
    <source>
        <strain evidence="1 2">JCM 9383</strain>
    </source>
</reference>
<sequence>MITTLAPRPASPRMFGLHDYRRSYVLPTEVDTNILRTGSAGEFGSWNHARGVLVEVSRCLRAMPVALNYRELETGPARLPVGIEVTAIARDDAGALVTVISRQESAPYGPRGDYWQLTVNGVVPEDGISSSPPSLPWMANLVRLALRP</sequence>
<evidence type="ECO:0000313" key="1">
    <source>
        <dbReference type="EMBL" id="GAA2798964.1"/>
    </source>
</evidence>
<organism evidence="1 2">
    <name type="scientific">Saccharopolyspora taberi</name>
    <dbReference type="NCBI Taxonomy" id="60895"/>
    <lineage>
        <taxon>Bacteria</taxon>
        <taxon>Bacillati</taxon>
        <taxon>Actinomycetota</taxon>
        <taxon>Actinomycetes</taxon>
        <taxon>Pseudonocardiales</taxon>
        <taxon>Pseudonocardiaceae</taxon>
        <taxon>Saccharopolyspora</taxon>
    </lineage>
</organism>
<proteinExistence type="predicted"/>
<keyword evidence="2" id="KW-1185">Reference proteome</keyword>
<dbReference type="EMBL" id="BAAAUX010000015">
    <property type="protein sequence ID" value="GAA2798964.1"/>
    <property type="molecule type" value="Genomic_DNA"/>
</dbReference>
<dbReference type="Proteomes" id="UP001500979">
    <property type="component" value="Unassembled WGS sequence"/>
</dbReference>
<comment type="caution">
    <text evidence="1">The sequence shown here is derived from an EMBL/GenBank/DDBJ whole genome shotgun (WGS) entry which is preliminary data.</text>
</comment>
<gene>
    <name evidence="1" type="ORF">GCM10010470_37680</name>
</gene>
<evidence type="ECO:0000313" key="2">
    <source>
        <dbReference type="Proteomes" id="UP001500979"/>
    </source>
</evidence>
<dbReference type="RefSeq" id="WP_344681484.1">
    <property type="nucleotide sequence ID" value="NZ_BAAAUX010000015.1"/>
</dbReference>
<protein>
    <submittedName>
        <fullName evidence="1">Uncharacterized protein</fullName>
    </submittedName>
</protein>
<name>A0ABN3VG58_9PSEU</name>
<accession>A0ABN3VG58</accession>